<proteinExistence type="predicted"/>
<keyword evidence="3" id="KW-1185">Reference proteome</keyword>
<name>A0A238UE42_9FLAO</name>
<keyword evidence="1" id="KW-0732">Signal</keyword>
<dbReference type="Proteomes" id="UP000215214">
    <property type="component" value="Chromosome TJEJU"/>
</dbReference>
<evidence type="ECO:0008006" key="4">
    <source>
        <dbReference type="Google" id="ProtNLM"/>
    </source>
</evidence>
<gene>
    <name evidence="2" type="ORF">TJEJU_3634</name>
</gene>
<feature type="chain" id="PRO_5013303043" description="Lipoprotein" evidence="1">
    <location>
        <begin position="21"/>
        <end position="160"/>
    </location>
</feature>
<dbReference type="AlphaFoldDB" id="A0A238UE42"/>
<organism evidence="2 3">
    <name type="scientific">Tenacibaculum jejuense</name>
    <dbReference type="NCBI Taxonomy" id="584609"/>
    <lineage>
        <taxon>Bacteria</taxon>
        <taxon>Pseudomonadati</taxon>
        <taxon>Bacteroidota</taxon>
        <taxon>Flavobacteriia</taxon>
        <taxon>Flavobacteriales</taxon>
        <taxon>Flavobacteriaceae</taxon>
        <taxon>Tenacibaculum</taxon>
    </lineage>
</organism>
<dbReference type="EMBL" id="LT899436">
    <property type="protein sequence ID" value="SNR17276.1"/>
    <property type="molecule type" value="Genomic_DNA"/>
</dbReference>
<evidence type="ECO:0000256" key="1">
    <source>
        <dbReference type="SAM" id="SignalP"/>
    </source>
</evidence>
<dbReference type="OrthoDB" id="1188608at2"/>
<reference evidence="2 3" key="1">
    <citation type="submission" date="2017-07" db="EMBL/GenBank/DDBJ databases">
        <authorList>
            <person name="Sun Z.S."/>
            <person name="Albrecht U."/>
            <person name="Echele G."/>
            <person name="Lee C.C."/>
        </authorList>
    </citation>
    <scope>NUCLEOTIDE SEQUENCE [LARGE SCALE GENOMIC DNA]</scope>
    <source>
        <strain evidence="3">type strain: KCTC 22618</strain>
    </source>
</reference>
<dbReference type="KEGG" id="tje:TJEJU_3634"/>
<evidence type="ECO:0000313" key="2">
    <source>
        <dbReference type="EMBL" id="SNR17276.1"/>
    </source>
</evidence>
<sequence>MKKILLLILITLYFNQNLTAQIAKDYWSGIYKLEAYGKKTDSIHPKQFYTIEKVKLPYNKEDDLVGKSNTFRWVMKNIHNKEDKKILRPFIVTEDKNEYKQFEWEILHKKNKIKCLDGGNLFICKTTPKKLITVGNDTIQTNSGTFGVLLHYGVFELYKQ</sequence>
<feature type="signal peptide" evidence="1">
    <location>
        <begin position="1"/>
        <end position="20"/>
    </location>
</feature>
<evidence type="ECO:0000313" key="3">
    <source>
        <dbReference type="Proteomes" id="UP000215214"/>
    </source>
</evidence>
<accession>A0A238UE42</accession>
<dbReference type="RefSeq" id="WP_095074353.1">
    <property type="nucleotide sequence ID" value="NZ_LT899436.1"/>
</dbReference>
<protein>
    <recommendedName>
        <fullName evidence="4">Lipoprotein</fullName>
    </recommendedName>
</protein>